<dbReference type="KEGG" id="vsh:BSZ05_19740"/>
<protein>
    <recommendedName>
        <fullName evidence="4">HTH araC/xylS-type domain-containing protein</fullName>
    </recommendedName>
</protein>
<dbReference type="GO" id="GO:0000976">
    <property type="term" value="F:transcription cis-regulatory region binding"/>
    <property type="evidence" value="ECO:0007669"/>
    <property type="project" value="TreeGrafter"/>
</dbReference>
<sequence length="328" mass="37433">MIPVVYSNYATSILSQLRHHDVDVHNFVSSAGLPTEFEQTEPTFLPQQAVIRLVQLSYEQLGPKIGTEIMRVALREHIVPQLLNNISSDITLEHALLQTIQALQVQLPQAKIELKPYSKHLLFSRYKENNTAHATFVWSEVFSLWAMIETVRSLTTADWMPKQVHLQSLCSDDITACFPKTIQFVQARPTCGLVIERSFVQSLVKINKESNGFNDEPEENESFHYNAISQIYSALRPYVLEVKFDLERAAQVISISKRTLQRRLKEHGITFRQLRDNLILDLAMEQLQRGEAVSRVAVNVGFASISQFSRTFKRMTGIAPSRIAIRPL</sequence>
<dbReference type="RefSeq" id="WP_088878083.1">
    <property type="nucleotide sequence ID" value="NZ_CP018309.1"/>
</dbReference>
<keyword evidence="3" id="KW-0804">Transcription</keyword>
<dbReference type="Pfam" id="PF12833">
    <property type="entry name" value="HTH_18"/>
    <property type="match status" value="1"/>
</dbReference>
<gene>
    <name evidence="5" type="ORF">BSZ05_19740</name>
</gene>
<evidence type="ECO:0000259" key="4">
    <source>
        <dbReference type="PROSITE" id="PS01124"/>
    </source>
</evidence>
<keyword evidence="1" id="KW-0805">Transcription regulation</keyword>
<evidence type="ECO:0000313" key="6">
    <source>
        <dbReference type="Proteomes" id="UP000197092"/>
    </source>
</evidence>
<reference evidence="6" key="1">
    <citation type="submission" date="2016-12" db="EMBL/GenBank/DDBJ databases">
        <title>Comparative genomic analysis reveals the diversity, evolution, and environmental adaptation strategies of the genus Vibrio.</title>
        <authorList>
            <person name="Lin H."/>
            <person name="Wang X."/>
            <person name="Zhang X.-H."/>
        </authorList>
    </citation>
    <scope>NUCLEOTIDE SEQUENCE [LARGE SCALE GENOMIC DNA]</scope>
    <source>
        <strain evidence="6">QT6D1</strain>
    </source>
</reference>
<dbReference type="InterPro" id="IPR009057">
    <property type="entry name" value="Homeodomain-like_sf"/>
</dbReference>
<dbReference type="Gene3D" id="1.10.10.60">
    <property type="entry name" value="Homeodomain-like"/>
    <property type="match status" value="1"/>
</dbReference>
<dbReference type="InterPro" id="IPR018060">
    <property type="entry name" value="HTH_AraC"/>
</dbReference>
<name>A0AAN1KQ21_9VIBR</name>
<evidence type="ECO:0000256" key="2">
    <source>
        <dbReference type="ARBA" id="ARBA00023125"/>
    </source>
</evidence>
<dbReference type="GO" id="GO:0005829">
    <property type="term" value="C:cytosol"/>
    <property type="evidence" value="ECO:0007669"/>
    <property type="project" value="TreeGrafter"/>
</dbReference>
<accession>A0AAN1KQ21</accession>
<evidence type="ECO:0000256" key="1">
    <source>
        <dbReference type="ARBA" id="ARBA00023015"/>
    </source>
</evidence>
<organism evidence="5 6">
    <name type="scientific">Vibrio mediterranei</name>
    <dbReference type="NCBI Taxonomy" id="689"/>
    <lineage>
        <taxon>Bacteria</taxon>
        <taxon>Pseudomonadati</taxon>
        <taxon>Pseudomonadota</taxon>
        <taxon>Gammaproteobacteria</taxon>
        <taxon>Vibrionales</taxon>
        <taxon>Vibrionaceae</taxon>
        <taxon>Vibrio</taxon>
    </lineage>
</organism>
<dbReference type="PRINTS" id="PR00032">
    <property type="entry name" value="HTHARAC"/>
</dbReference>
<evidence type="ECO:0000256" key="3">
    <source>
        <dbReference type="ARBA" id="ARBA00023163"/>
    </source>
</evidence>
<dbReference type="SUPFAM" id="SSF46689">
    <property type="entry name" value="Homeodomain-like"/>
    <property type="match status" value="1"/>
</dbReference>
<dbReference type="SMART" id="SM00342">
    <property type="entry name" value="HTH_ARAC"/>
    <property type="match status" value="1"/>
</dbReference>
<dbReference type="Proteomes" id="UP000197092">
    <property type="component" value="Chromosome 2"/>
</dbReference>
<proteinExistence type="predicted"/>
<dbReference type="GO" id="GO:0003700">
    <property type="term" value="F:DNA-binding transcription factor activity"/>
    <property type="evidence" value="ECO:0007669"/>
    <property type="project" value="InterPro"/>
</dbReference>
<dbReference type="PANTHER" id="PTHR47894:SF4">
    <property type="entry name" value="HTH-TYPE TRANSCRIPTIONAL REGULATOR GADX"/>
    <property type="match status" value="1"/>
</dbReference>
<dbReference type="PANTHER" id="PTHR47894">
    <property type="entry name" value="HTH-TYPE TRANSCRIPTIONAL REGULATOR GADX"/>
    <property type="match status" value="1"/>
</dbReference>
<dbReference type="EMBL" id="CP018309">
    <property type="protein sequence ID" value="ASI92055.1"/>
    <property type="molecule type" value="Genomic_DNA"/>
</dbReference>
<evidence type="ECO:0000313" key="5">
    <source>
        <dbReference type="EMBL" id="ASI92055.1"/>
    </source>
</evidence>
<dbReference type="InterPro" id="IPR020449">
    <property type="entry name" value="Tscrpt_reg_AraC-type_HTH"/>
</dbReference>
<dbReference type="AlphaFoldDB" id="A0AAN1KQ21"/>
<feature type="domain" description="HTH araC/xylS-type" evidence="4">
    <location>
        <begin position="229"/>
        <end position="326"/>
    </location>
</feature>
<keyword evidence="2" id="KW-0238">DNA-binding</keyword>
<dbReference type="PROSITE" id="PS01124">
    <property type="entry name" value="HTH_ARAC_FAMILY_2"/>
    <property type="match status" value="1"/>
</dbReference>